<dbReference type="Proteomes" id="UP000196594">
    <property type="component" value="Unassembled WGS sequence"/>
</dbReference>
<dbReference type="PANTHER" id="PTHR35340:SF5">
    <property type="entry name" value="ASST-DOMAIN-CONTAINING PROTEIN"/>
    <property type="match status" value="1"/>
</dbReference>
<protein>
    <submittedName>
        <fullName evidence="1">Thioredoxin</fullName>
    </submittedName>
</protein>
<proteinExistence type="predicted"/>
<gene>
    <name evidence="1" type="ORF">CBM15_04195</name>
</gene>
<organism evidence="1 2">
    <name type="scientific">Solibacillus kalamii</name>
    <dbReference type="NCBI Taxonomy" id="1748298"/>
    <lineage>
        <taxon>Bacteria</taxon>
        <taxon>Bacillati</taxon>
        <taxon>Bacillota</taxon>
        <taxon>Bacilli</taxon>
        <taxon>Bacillales</taxon>
        <taxon>Caryophanaceae</taxon>
        <taxon>Solibacillus</taxon>
    </lineage>
</organism>
<reference evidence="1 2" key="1">
    <citation type="journal article" date="2017" name="Int. J. Syst. Evol. Microbiol.">
        <title>Solibacillus kalamii sp. nov., isolated from a high-efficiency particulate arrestance filter system used in the International Space Station.</title>
        <authorList>
            <person name="Checinska Sielaff A."/>
            <person name="Kumar R.M."/>
            <person name="Pal D."/>
            <person name="Mayilraj S."/>
            <person name="Venkateswaran K."/>
        </authorList>
    </citation>
    <scope>NUCLEOTIDE SEQUENCE [LARGE SCALE GENOMIC DNA]</scope>
    <source>
        <strain evidence="1 2">ISSFR-015</strain>
    </source>
</reference>
<keyword evidence="2" id="KW-1185">Reference proteome</keyword>
<sequence>MGNPTIHPTGATVYNPEKAASGFTIFQAANEGALLIDMNGKEVHLWKGLRGFPNKVFPGGFVLGHTFNRDPQYGFQDEGDLVQIDFEGNVVWKFDKHQFIEDPGKEARWYARAHHDYQRTGSPVGYPAPDQEPQTTGGNTLILVHRDVVNEKISKHPLLDDAFIEVDWEGNIVWEWNAHEHFDELNFSDEAQKAIYEEPNRRFFGNHSGDWLHINSISLVGPNRHYDNGDERFHPDNIIWDAREANIIAITSKETGKIVWQLGPDYDTSETKHLGWIIGQHHAHIIPKGLPGEGNVLVFDNGGWGGYGAPNPNSVDGNKVAIRDHSRILEIDPITLEIVWQYTGLEAKYSVPTDSYKFYSPYISSAQRLENGNTLITEGSNGRIFEVTADHEIVWEYISAYKNERGSNMVYRAYRVPYNWVPQLETPVEVEIKPIDVKDFRVPNAAEGGAHSVAEIKEAFSYGEGALCVARYDETVAKKITT</sequence>
<comment type="caution">
    <text evidence="1">The sequence shown here is derived from an EMBL/GenBank/DDBJ whole genome shotgun (WGS) entry which is preliminary data.</text>
</comment>
<evidence type="ECO:0000313" key="1">
    <source>
        <dbReference type="EMBL" id="OUZ39717.1"/>
    </source>
</evidence>
<dbReference type="Pfam" id="PF05935">
    <property type="entry name" value="Arylsulfotrans"/>
    <property type="match status" value="1"/>
</dbReference>
<accession>A0ABX3ZIZ8</accession>
<dbReference type="InterPro" id="IPR053143">
    <property type="entry name" value="Arylsulfate_ST"/>
</dbReference>
<dbReference type="EMBL" id="NHNT01000002">
    <property type="protein sequence ID" value="OUZ39717.1"/>
    <property type="molecule type" value="Genomic_DNA"/>
</dbReference>
<evidence type="ECO:0000313" key="2">
    <source>
        <dbReference type="Proteomes" id="UP000196594"/>
    </source>
</evidence>
<dbReference type="RefSeq" id="WP_087615839.1">
    <property type="nucleotide sequence ID" value="NZ_JAFBEY010000001.1"/>
</dbReference>
<dbReference type="PANTHER" id="PTHR35340">
    <property type="entry name" value="PQQ ENZYME REPEAT PROTEIN-RELATED"/>
    <property type="match status" value="1"/>
</dbReference>
<name>A0ABX3ZIZ8_9BACL</name>
<dbReference type="InterPro" id="IPR010262">
    <property type="entry name" value="Arylsulfotransferase_bact"/>
</dbReference>